<evidence type="ECO:0000313" key="5">
    <source>
        <dbReference type="Proteomes" id="UP001521181"/>
    </source>
</evidence>
<evidence type="ECO:0000259" key="3">
    <source>
        <dbReference type="Pfam" id="PF13505"/>
    </source>
</evidence>
<evidence type="ECO:0000256" key="2">
    <source>
        <dbReference type="SAM" id="SignalP"/>
    </source>
</evidence>
<dbReference type="Proteomes" id="UP001521181">
    <property type="component" value="Unassembled WGS sequence"/>
</dbReference>
<evidence type="ECO:0000256" key="1">
    <source>
        <dbReference type="ARBA" id="ARBA00022729"/>
    </source>
</evidence>
<feature type="signal peptide" evidence="2">
    <location>
        <begin position="1"/>
        <end position="20"/>
    </location>
</feature>
<feature type="chain" id="PRO_5046780015" evidence="2">
    <location>
        <begin position="21"/>
        <end position="195"/>
    </location>
</feature>
<dbReference type="InterPro" id="IPR011250">
    <property type="entry name" value="OMP/PagP_B-barrel"/>
</dbReference>
<accession>A0ABS8YSH0</accession>
<protein>
    <submittedName>
        <fullName evidence="4">Outer membrane beta-barrel protein</fullName>
    </submittedName>
</protein>
<feature type="domain" description="Outer membrane protein beta-barrel" evidence="3">
    <location>
        <begin position="31"/>
        <end position="195"/>
    </location>
</feature>
<dbReference type="SUPFAM" id="SSF56925">
    <property type="entry name" value="OMPA-like"/>
    <property type="match status" value="1"/>
</dbReference>
<sequence length="195" mass="20061">MKRIMVAGGMIALMAGAAQAGGYTAPVVEAAPVVAQPVVAESGDWTGFYAGGQLGYGSSDFGAEDGDGAFGGVHAGYLYDLGRFVTGVEVDYSAADLDFGQGNSIDRLGHIKAIGGIDQGDWLLYGTLGAAYVHADVGGTGYNDVIPAVGLGANYKMSDAWTLGGELMYHKGDDFDGSGEDLEMTTLSMKASFNF</sequence>
<organism evidence="4 5">
    <name type="scientific">Rhodobacter flavimaris</name>
    <dbReference type="NCBI Taxonomy" id="2907145"/>
    <lineage>
        <taxon>Bacteria</taxon>
        <taxon>Pseudomonadati</taxon>
        <taxon>Pseudomonadota</taxon>
        <taxon>Alphaproteobacteria</taxon>
        <taxon>Rhodobacterales</taxon>
        <taxon>Rhodobacter group</taxon>
        <taxon>Rhodobacter</taxon>
    </lineage>
</organism>
<gene>
    <name evidence="4" type="ORF">LZA78_04835</name>
</gene>
<dbReference type="InterPro" id="IPR027385">
    <property type="entry name" value="Beta-barrel_OMP"/>
</dbReference>
<dbReference type="RefSeq" id="WP_233675811.1">
    <property type="nucleotide sequence ID" value="NZ_JAJUOS010000003.1"/>
</dbReference>
<comment type="caution">
    <text evidence="4">The sequence shown here is derived from an EMBL/GenBank/DDBJ whole genome shotgun (WGS) entry which is preliminary data.</text>
</comment>
<name>A0ABS8YSH0_9RHOB</name>
<keyword evidence="5" id="KW-1185">Reference proteome</keyword>
<proteinExistence type="predicted"/>
<reference evidence="4 5" key="1">
    <citation type="submission" date="2021-12" db="EMBL/GenBank/DDBJ databases">
        <title>Sinirhodobacter sp. WL0062 is a bacterium isolated from seawater.</title>
        <authorList>
            <person name="Wang L."/>
            <person name="He W."/>
            <person name="Zhang D.-F."/>
        </authorList>
    </citation>
    <scope>NUCLEOTIDE SEQUENCE [LARGE SCALE GENOMIC DNA]</scope>
    <source>
        <strain evidence="4 5">WL0062</strain>
    </source>
</reference>
<dbReference type="Gene3D" id="2.40.160.20">
    <property type="match status" value="1"/>
</dbReference>
<dbReference type="Pfam" id="PF13505">
    <property type="entry name" value="OMP_b-brl"/>
    <property type="match status" value="1"/>
</dbReference>
<evidence type="ECO:0000313" key="4">
    <source>
        <dbReference type="EMBL" id="MCE5972796.1"/>
    </source>
</evidence>
<keyword evidence="1 2" id="KW-0732">Signal</keyword>
<dbReference type="EMBL" id="JAJUOS010000003">
    <property type="protein sequence ID" value="MCE5972796.1"/>
    <property type="molecule type" value="Genomic_DNA"/>
</dbReference>